<feature type="domain" description="LptD C-terminal" evidence="4">
    <location>
        <begin position="448"/>
        <end position="848"/>
    </location>
</feature>
<protein>
    <recommendedName>
        <fullName evidence="2">LPS-assembly protein LptD</fullName>
    </recommendedName>
</protein>
<reference evidence="5 6" key="1">
    <citation type="submission" date="2020-02" db="EMBL/GenBank/DDBJ databases">
        <authorList>
            <person name="Hogendoorn C."/>
        </authorList>
    </citation>
    <scope>NUCLEOTIDE SEQUENCE [LARGE SCALE GENOMIC DNA]</scope>
    <source>
        <strain evidence="5">METHB21</strain>
    </source>
</reference>
<comment type="caution">
    <text evidence="2">Lacks conserved residue(s) required for the propagation of feature annotation.</text>
</comment>
<dbReference type="InterPro" id="IPR050218">
    <property type="entry name" value="LptD"/>
</dbReference>
<dbReference type="InterPro" id="IPR007543">
    <property type="entry name" value="LptD_C"/>
</dbReference>
<keyword evidence="2" id="KW-0472">Membrane</keyword>
<keyword evidence="1 2" id="KW-0998">Cell outer membrane</keyword>
<evidence type="ECO:0000259" key="4">
    <source>
        <dbReference type="Pfam" id="PF04453"/>
    </source>
</evidence>
<dbReference type="GO" id="GO:1990351">
    <property type="term" value="C:transporter complex"/>
    <property type="evidence" value="ECO:0007669"/>
    <property type="project" value="TreeGrafter"/>
</dbReference>
<dbReference type="EMBL" id="CADCXN010000124">
    <property type="protein sequence ID" value="CAA9892926.1"/>
    <property type="molecule type" value="Genomic_DNA"/>
</dbReference>
<sequence precursor="true">MLRRLFLVFLPSFYLPVSFANEASWNCQQDKNSKEWVCVGDKKPASKTAESPPPEQPEAIKNARPALSKPVDTQPAPAEPEQIEKSAVSEAEENIPAKRPYPVQDSSPGEAAPQAETRRPGWNCNVDEENKGWNCNLSGTDPKGEARIVGTDEAGFSLLNPAFDYEQERTFSTLKSRLKYDPWENCTIQLGTRPVFVPGKDLRNVSPLDVKSDYSEIFENEIGSYYGNVQISRADQSSSSDIANYDSVSETLNLQGNVYYSEDELSLYSEAATLKLTSDEARLRNTIFIAPATPLRGRAKAAYRDSKALSRYKDVAYTSCQPGNQDWVVHASELKLNKTTGKGAAKNAWLEFKGLPVFYSPYLSFPTDDRRLSGFLAPAFGTTRTGGFNFSAPYYWNIAPNFDATLKPRYFTKRGIMLGGNFRYLTEHFRGIISGEYLPNDELRKKPRFLASSKNNSVFTPELSLNWDLNFVSDKDYFAELGNALSFPNFSFIRSTADFNYIRPGIAFVSRLENYQTVDPALSGRQIPYRRLPQFNLNLNHSFSFMPLDTAMENELVYFQHNNDLPTGQRLNVKPSFSFPLKTASAFLTPKASLQYTQYLLQNQVAGRPDNISRALPILSVDSGLYLERDINLAGKSMLHTLEPRLFYLYIPKKDQSDIPIFDTALYDFWYSSLFRENRFSGTDRVQDANQVTVALTSRLQDPATGRERLRLNIGEILYFRDREVTAPVITVSKNGKYLEGPVETSTLSPLVSELYAQLTDHVSMETGLQWDPDQNDIVRGKAVLHFINQPDEIINVGYLYRKNNLIENTLNSNNIPLNDPLRDTSFIRSNDIIQTDVSFRWPIYNNWYAVGRWQYSLLYNTTQDSFIGLEKENCCWRFRVIGRRYINSIINNNLINTTSDLNSLNTTVSGTSQTGVFFQIELKGLTGIGEKLDRFFEQSIYGYRKPQQ</sequence>
<keyword evidence="6" id="KW-1185">Reference proteome</keyword>
<dbReference type="InterPro" id="IPR020889">
    <property type="entry name" value="LipoPS_assembly_LptD"/>
</dbReference>
<feature type="chain" id="PRO_5035979436" description="LPS-assembly protein LptD" evidence="2">
    <location>
        <begin position="21"/>
        <end position="949"/>
    </location>
</feature>
<organism evidence="5 6">
    <name type="scientific">Candidatus Methylobacter favarea</name>
    <dbReference type="NCBI Taxonomy" id="2707345"/>
    <lineage>
        <taxon>Bacteria</taxon>
        <taxon>Pseudomonadati</taxon>
        <taxon>Pseudomonadota</taxon>
        <taxon>Gammaproteobacteria</taxon>
        <taxon>Methylococcales</taxon>
        <taxon>Methylococcaceae</taxon>
        <taxon>Methylobacter</taxon>
    </lineage>
</organism>
<dbReference type="Proteomes" id="UP000494216">
    <property type="component" value="Unassembled WGS sequence"/>
</dbReference>
<evidence type="ECO:0000313" key="6">
    <source>
        <dbReference type="Proteomes" id="UP000494216"/>
    </source>
</evidence>
<dbReference type="PANTHER" id="PTHR30189:SF1">
    <property type="entry name" value="LPS-ASSEMBLY PROTEIN LPTD"/>
    <property type="match status" value="1"/>
</dbReference>
<gene>
    <name evidence="2 5" type="primary">lptD</name>
    <name evidence="5" type="ORF">METHB2_90033</name>
</gene>
<evidence type="ECO:0000256" key="3">
    <source>
        <dbReference type="SAM" id="MobiDB-lite"/>
    </source>
</evidence>
<name>A0A8S0XA17_9GAMM</name>
<dbReference type="Pfam" id="PF04453">
    <property type="entry name" value="LptD"/>
    <property type="match status" value="1"/>
</dbReference>
<proteinExistence type="inferred from homology"/>
<keyword evidence="2" id="KW-0732">Signal</keyword>
<feature type="region of interest" description="Disordered" evidence="3">
    <location>
        <begin position="42"/>
        <end position="127"/>
    </location>
</feature>
<dbReference type="GO" id="GO:0043165">
    <property type="term" value="P:Gram-negative-bacterium-type cell outer membrane assembly"/>
    <property type="evidence" value="ECO:0007669"/>
    <property type="project" value="UniProtKB-UniRule"/>
</dbReference>
<comment type="subcellular location">
    <subcellularLocation>
        <location evidence="2">Cell outer membrane</location>
    </subcellularLocation>
</comment>
<dbReference type="RefSeq" id="WP_174627629.1">
    <property type="nucleotide sequence ID" value="NZ_CADCXN010000124.1"/>
</dbReference>
<comment type="similarity">
    <text evidence="2">Belongs to the LptD family.</text>
</comment>
<evidence type="ECO:0000256" key="2">
    <source>
        <dbReference type="HAMAP-Rule" id="MF_01411"/>
    </source>
</evidence>
<dbReference type="HAMAP" id="MF_01411">
    <property type="entry name" value="LPS_assembly_LptD"/>
    <property type="match status" value="1"/>
</dbReference>
<dbReference type="GO" id="GO:0015920">
    <property type="term" value="P:lipopolysaccharide transport"/>
    <property type="evidence" value="ECO:0007669"/>
    <property type="project" value="InterPro"/>
</dbReference>
<comment type="caution">
    <text evidence="5">The sequence shown here is derived from an EMBL/GenBank/DDBJ whole genome shotgun (WGS) entry which is preliminary data.</text>
</comment>
<dbReference type="PANTHER" id="PTHR30189">
    <property type="entry name" value="LPS-ASSEMBLY PROTEIN"/>
    <property type="match status" value="1"/>
</dbReference>
<dbReference type="AlphaFoldDB" id="A0A8S0XA17"/>
<accession>A0A8S0XA17</accession>
<feature type="signal peptide" evidence="2">
    <location>
        <begin position="1"/>
        <end position="20"/>
    </location>
</feature>
<comment type="function">
    <text evidence="2">Together with LptE, is involved in the assembly of lipopolysaccharide (LPS) at the surface of the outer membrane.</text>
</comment>
<evidence type="ECO:0000313" key="5">
    <source>
        <dbReference type="EMBL" id="CAA9892926.1"/>
    </source>
</evidence>
<dbReference type="GO" id="GO:0009279">
    <property type="term" value="C:cell outer membrane"/>
    <property type="evidence" value="ECO:0007669"/>
    <property type="project" value="UniProtKB-SubCell"/>
</dbReference>
<comment type="subunit">
    <text evidence="2">Component of the lipopolysaccharide transport and assembly complex. Interacts with LptE and LptA.</text>
</comment>
<evidence type="ECO:0000256" key="1">
    <source>
        <dbReference type="ARBA" id="ARBA00023237"/>
    </source>
</evidence>